<dbReference type="Gene3D" id="1.10.10.10">
    <property type="entry name" value="Winged helix-like DNA-binding domain superfamily/Winged helix DNA-binding domain"/>
    <property type="match status" value="1"/>
</dbReference>
<gene>
    <name evidence="2" type="ORF">QOZ99_003829</name>
</gene>
<dbReference type="Proteomes" id="UP001235094">
    <property type="component" value="Unassembled WGS sequence"/>
</dbReference>
<evidence type="ECO:0000313" key="2">
    <source>
        <dbReference type="EMBL" id="MDQ0512913.1"/>
    </source>
</evidence>
<keyword evidence="1" id="KW-0175">Coiled coil</keyword>
<dbReference type="InterPro" id="IPR002514">
    <property type="entry name" value="Transposase_8"/>
</dbReference>
<reference evidence="2 3" key="1">
    <citation type="submission" date="2023-07" db="EMBL/GenBank/DDBJ databases">
        <title>Genomic Encyclopedia of Type Strains, Phase IV (KMG-IV): sequencing the most valuable type-strain genomes for metagenomic binning, comparative biology and taxonomic classification.</title>
        <authorList>
            <person name="Goeker M."/>
        </authorList>
    </citation>
    <scope>NUCLEOTIDE SEQUENCE [LARGE SCALE GENOMIC DNA]</scope>
    <source>
        <strain evidence="2 3">DSM 15561</strain>
    </source>
</reference>
<dbReference type="InterPro" id="IPR010921">
    <property type="entry name" value="Trp_repressor/repl_initiator"/>
</dbReference>
<feature type="coiled-coil region" evidence="1">
    <location>
        <begin position="81"/>
        <end position="115"/>
    </location>
</feature>
<dbReference type="SUPFAM" id="SSF48295">
    <property type="entry name" value="TrpR-like"/>
    <property type="match status" value="1"/>
</dbReference>
<organism evidence="2 3">
    <name type="scientific">Ancylobacter amanitiformis</name>
    <dbReference type="NCBI Taxonomy" id="217069"/>
    <lineage>
        <taxon>Bacteria</taxon>
        <taxon>Pseudomonadati</taxon>
        <taxon>Pseudomonadota</taxon>
        <taxon>Alphaproteobacteria</taxon>
        <taxon>Hyphomicrobiales</taxon>
        <taxon>Xanthobacteraceae</taxon>
        <taxon>Ancylobacter</taxon>
    </lineage>
</organism>
<accession>A0ABU0LW53</accession>
<dbReference type="EMBL" id="JAUSVR010000018">
    <property type="protein sequence ID" value="MDQ0512913.1"/>
    <property type="molecule type" value="Genomic_DNA"/>
</dbReference>
<protein>
    <submittedName>
        <fullName evidence="2">Transposase-like protein</fullName>
    </submittedName>
</protein>
<evidence type="ECO:0000256" key="1">
    <source>
        <dbReference type="SAM" id="Coils"/>
    </source>
</evidence>
<dbReference type="InterPro" id="IPR052546">
    <property type="entry name" value="Transposase_8_domain"/>
</dbReference>
<proteinExistence type="predicted"/>
<dbReference type="PANTHER" id="PTHR33609">
    <property type="entry name" value="LOW CALCIUM RESPONSE LOCUS PROTEIN S"/>
    <property type="match status" value="1"/>
</dbReference>
<keyword evidence="3" id="KW-1185">Reference proteome</keyword>
<comment type="caution">
    <text evidence="2">The sequence shown here is derived from an EMBL/GenBank/DDBJ whole genome shotgun (WGS) entry which is preliminary data.</text>
</comment>
<name>A0ABU0LW53_9HYPH</name>
<evidence type="ECO:0000313" key="3">
    <source>
        <dbReference type="Proteomes" id="UP001235094"/>
    </source>
</evidence>
<dbReference type="Pfam" id="PF01527">
    <property type="entry name" value="HTH_Tnp_1"/>
    <property type="match status" value="1"/>
</dbReference>
<dbReference type="PANTHER" id="PTHR33609:SF1">
    <property type="entry name" value="TRANSPOSASE"/>
    <property type="match status" value="1"/>
</dbReference>
<dbReference type="InterPro" id="IPR036388">
    <property type="entry name" value="WH-like_DNA-bd_sf"/>
</dbReference>
<sequence length="171" mass="19006">MRQKSGPEKAPAEQVVKDIRRATRRQFSAEEKIRIVLEGVRGEESIAELCRREGIASSMYYGWSKEFLDAGKRRLAGDTARAATSDEVKELRREAQALKEAVADLTLENRLLKKACSRMGRTTHEVSCLRKGRDHSAGRGIASAGAAHLGQARHPARHVLSLVRPLSHRRG</sequence>